<feature type="transmembrane region" description="Helical" evidence="14">
    <location>
        <begin position="160"/>
        <end position="183"/>
    </location>
</feature>
<dbReference type="EC" id="2.3.2.3" evidence="3"/>
<evidence type="ECO:0000256" key="3">
    <source>
        <dbReference type="ARBA" id="ARBA00012014"/>
    </source>
</evidence>
<dbReference type="KEGG" id="ggr:HKW67_18905"/>
<evidence type="ECO:0000256" key="10">
    <source>
        <dbReference type="ARBA" id="ARBA00023136"/>
    </source>
</evidence>
<evidence type="ECO:0000256" key="7">
    <source>
        <dbReference type="ARBA" id="ARBA00022692"/>
    </source>
</evidence>
<feature type="transmembrane region" description="Helical" evidence="14">
    <location>
        <begin position="465"/>
        <end position="486"/>
    </location>
</feature>
<keyword evidence="6" id="KW-0808">Transferase</keyword>
<dbReference type="GO" id="GO:0050071">
    <property type="term" value="F:phosphatidylglycerol lysyltransferase activity"/>
    <property type="evidence" value="ECO:0007669"/>
    <property type="project" value="UniProtKB-EC"/>
</dbReference>
<feature type="transmembrane region" description="Helical" evidence="14">
    <location>
        <begin position="41"/>
        <end position="64"/>
    </location>
</feature>
<feature type="transmembrane region" description="Helical" evidence="14">
    <location>
        <begin position="507"/>
        <end position="528"/>
    </location>
</feature>
<evidence type="ECO:0000313" key="17">
    <source>
        <dbReference type="Proteomes" id="UP000500938"/>
    </source>
</evidence>
<dbReference type="GO" id="GO:0006629">
    <property type="term" value="P:lipid metabolic process"/>
    <property type="evidence" value="ECO:0007669"/>
    <property type="project" value="UniProtKB-KW"/>
</dbReference>
<dbReference type="EMBL" id="CP053085">
    <property type="protein sequence ID" value="QJR37431.1"/>
    <property type="molecule type" value="Genomic_DNA"/>
</dbReference>
<dbReference type="GO" id="GO:0046677">
    <property type="term" value="P:response to antibiotic"/>
    <property type="evidence" value="ECO:0007669"/>
    <property type="project" value="UniProtKB-KW"/>
</dbReference>
<keyword evidence="10 14" id="KW-0472">Membrane</keyword>
<evidence type="ECO:0000313" key="16">
    <source>
        <dbReference type="EMBL" id="QJR37431.1"/>
    </source>
</evidence>
<keyword evidence="17" id="KW-1185">Reference proteome</keyword>
<evidence type="ECO:0000256" key="13">
    <source>
        <dbReference type="ARBA" id="ARBA00047540"/>
    </source>
</evidence>
<dbReference type="AlphaFoldDB" id="A0A6M4IYW1"/>
<keyword evidence="5" id="KW-1003">Cell membrane</keyword>
<dbReference type="InterPro" id="IPR022791">
    <property type="entry name" value="L-PG_synthase/AglD"/>
</dbReference>
<sequence length="879" mass="93677">MRPSSSRGWLAPSVMLLLLVASIVMLHRELAGVGTLRIRESLTAIPSSALLLAVGLTVLAYLLLSGYDLLALRYVDAGIGLTRTVLTSLIAYALSQTLGFPLFTGGAVRVRYWSMWGLSGPEIARATSFVSATFAVGVAAVCGLALLLEPTPLLALWHVPALPARAVGALLLLSVIGYALWTVERGGGVLSWRRWDIPIPPPTLALAQIALGLLDWSVAGLVAYVLLPAGHALTPLAFLGVFALAQFVGVMSHVPGGIGVFETVMLLALRGSAPPAQLLGALLAYRAIYYLLPFAAGLLTLTAIEMYQYRSRVPAFVGAATTSATAALGLAQRVAIVLQPLLPSTIAISTFIGGALLLFSGATPAAHGRVHALTAVLPLGLVELSHFAGSLAGVGLLVLAAALRRRLDAAWGATVVLLSLGIAASLLKGLDWEEASVLAVVLVAVVMSRRAFYRPTTLTADVLTPGWMIAVIGVVTTSVWLGMLTYRHVDYSHAMWWEFAAHGNAPRFLRASAGAIVAVFAAGLWLLFRPAALEPVLPSADELSRAEAIIHRVPESTPALALLGDKALLFSDRGDAFVMYGVSGRSWIAMGDPVGVPARFPDVAWRFKEEADAHGAIPVFYQVTPSRLPLYVDLGMTLLKLGEEAVVPLDTFSVDGADHRWMRRVLKESEKHQLCFEIVPPDQVPALLPVLRAISDAWLRGKTTREKGFSLGRFDDAYLRHFPMALVHAPSANGAPGSQIVAFANLWAGQDGGELSPDLMRRSADAPKGTMDFLFVQLMLWGKAHGYRSCNIGMAPLAGLRDTALARPELAPLWARAGAFLYGRGDSFYNFQGLRAFKEKFSPVWEPRYLASPGGIALPRVLTNVASLIAGGVGGIVRK</sequence>
<comment type="similarity">
    <text evidence="2">Belongs to the LPG synthase family.</text>
</comment>
<organism evidence="16 17">
    <name type="scientific">Gemmatimonas groenlandica</name>
    <dbReference type="NCBI Taxonomy" id="2732249"/>
    <lineage>
        <taxon>Bacteria</taxon>
        <taxon>Pseudomonadati</taxon>
        <taxon>Gemmatimonadota</taxon>
        <taxon>Gemmatimonadia</taxon>
        <taxon>Gemmatimonadales</taxon>
        <taxon>Gemmatimonadaceae</taxon>
        <taxon>Gemmatimonas</taxon>
    </lineage>
</organism>
<evidence type="ECO:0000256" key="5">
    <source>
        <dbReference type="ARBA" id="ARBA00022475"/>
    </source>
</evidence>
<dbReference type="InterPro" id="IPR016181">
    <property type="entry name" value="Acyl_CoA_acyltransferase"/>
</dbReference>
<feature type="transmembrane region" description="Helical" evidence="14">
    <location>
        <begin position="372"/>
        <end position="403"/>
    </location>
</feature>
<keyword evidence="9" id="KW-0443">Lipid metabolism</keyword>
<dbReference type="PANTHER" id="PTHR34697:SF2">
    <property type="entry name" value="PHOSPHATIDYLGLYCEROL LYSYLTRANSFERASE"/>
    <property type="match status" value="1"/>
</dbReference>
<evidence type="ECO:0000256" key="8">
    <source>
        <dbReference type="ARBA" id="ARBA00022989"/>
    </source>
</evidence>
<evidence type="ECO:0000256" key="6">
    <source>
        <dbReference type="ARBA" id="ARBA00022679"/>
    </source>
</evidence>
<evidence type="ECO:0000256" key="11">
    <source>
        <dbReference type="ARBA" id="ARBA00023251"/>
    </source>
</evidence>
<dbReference type="SUPFAM" id="SSF55729">
    <property type="entry name" value="Acyl-CoA N-acyltransferases (Nat)"/>
    <property type="match status" value="1"/>
</dbReference>
<dbReference type="NCBIfam" id="NF033480">
    <property type="entry name" value="bifunc_MprF"/>
    <property type="match status" value="1"/>
</dbReference>
<keyword evidence="8 14" id="KW-1133">Transmembrane helix</keyword>
<dbReference type="InterPro" id="IPR024320">
    <property type="entry name" value="LPG_synthase_C"/>
</dbReference>
<dbReference type="GO" id="GO:0055091">
    <property type="term" value="P:phospholipid homeostasis"/>
    <property type="evidence" value="ECO:0007669"/>
    <property type="project" value="TreeGrafter"/>
</dbReference>
<feature type="transmembrane region" description="Helical" evidence="14">
    <location>
        <begin position="85"/>
        <end position="103"/>
    </location>
</feature>
<gene>
    <name evidence="16" type="primary">mprF</name>
    <name evidence="16" type="ORF">HKW67_18905</name>
</gene>
<dbReference type="Proteomes" id="UP000500938">
    <property type="component" value="Chromosome"/>
</dbReference>
<keyword evidence="11" id="KW-0046">Antibiotic resistance</keyword>
<dbReference type="PANTHER" id="PTHR34697">
    <property type="entry name" value="PHOSPHATIDYLGLYCEROL LYSYLTRANSFERASE"/>
    <property type="match status" value="1"/>
</dbReference>
<proteinExistence type="inferred from homology"/>
<feature type="domain" description="Phosphatidylglycerol lysyltransferase C-terminal" evidence="15">
    <location>
        <begin position="553"/>
        <end position="851"/>
    </location>
</feature>
<comment type="subcellular location">
    <subcellularLocation>
        <location evidence="1">Cell membrane</location>
        <topology evidence="1">Multi-pass membrane protein</topology>
    </subcellularLocation>
</comment>
<feature type="transmembrane region" description="Helical" evidence="14">
    <location>
        <begin position="341"/>
        <end position="360"/>
    </location>
</feature>
<feature type="transmembrane region" description="Helical" evidence="14">
    <location>
        <begin position="313"/>
        <end position="335"/>
    </location>
</feature>
<evidence type="ECO:0000256" key="2">
    <source>
        <dbReference type="ARBA" id="ARBA00008627"/>
    </source>
</evidence>
<feature type="transmembrane region" description="Helical" evidence="14">
    <location>
        <begin position="123"/>
        <end position="148"/>
    </location>
</feature>
<accession>A0A6M4IYW1</accession>
<evidence type="ECO:0000256" key="9">
    <source>
        <dbReference type="ARBA" id="ARBA00023098"/>
    </source>
</evidence>
<evidence type="ECO:0000256" key="12">
    <source>
        <dbReference type="ARBA" id="ARBA00031899"/>
    </source>
</evidence>
<dbReference type="GO" id="GO:0005886">
    <property type="term" value="C:plasma membrane"/>
    <property type="evidence" value="ECO:0007669"/>
    <property type="project" value="UniProtKB-SubCell"/>
</dbReference>
<feature type="transmembrane region" description="Helical" evidence="14">
    <location>
        <begin position="434"/>
        <end position="453"/>
    </location>
</feature>
<dbReference type="Pfam" id="PF03706">
    <property type="entry name" value="LPG_synthase_TM"/>
    <property type="match status" value="1"/>
</dbReference>
<reference evidence="16 17" key="1">
    <citation type="submission" date="2020-05" db="EMBL/GenBank/DDBJ databases">
        <title>Complete genome sequence of Gemmatimonas greenlandica TET16.</title>
        <authorList>
            <person name="Zeng Y."/>
        </authorList>
    </citation>
    <scope>NUCLEOTIDE SEQUENCE [LARGE SCALE GENOMIC DNA]</scope>
    <source>
        <strain evidence="16 17">TET16</strain>
    </source>
</reference>
<dbReference type="Pfam" id="PF09924">
    <property type="entry name" value="LPG_synthase_C"/>
    <property type="match status" value="1"/>
</dbReference>
<evidence type="ECO:0000256" key="1">
    <source>
        <dbReference type="ARBA" id="ARBA00004651"/>
    </source>
</evidence>
<evidence type="ECO:0000259" key="15">
    <source>
        <dbReference type="Pfam" id="PF09924"/>
    </source>
</evidence>
<dbReference type="RefSeq" id="WP_171226866.1">
    <property type="nucleotide sequence ID" value="NZ_CP053085.1"/>
</dbReference>
<protein>
    <recommendedName>
        <fullName evidence="4">Phosphatidylglycerol lysyltransferase</fullName>
        <ecNumber evidence="3">2.3.2.3</ecNumber>
    </recommendedName>
    <alternativeName>
        <fullName evidence="12">Lysylphosphatidylglycerol synthase</fullName>
    </alternativeName>
</protein>
<feature type="transmembrane region" description="Helical" evidence="14">
    <location>
        <begin position="409"/>
        <end position="427"/>
    </location>
</feature>
<keyword evidence="7 14" id="KW-0812">Transmembrane</keyword>
<evidence type="ECO:0000256" key="4">
    <source>
        <dbReference type="ARBA" id="ARBA00021546"/>
    </source>
</evidence>
<feature type="transmembrane region" description="Helical" evidence="14">
    <location>
        <begin position="278"/>
        <end position="301"/>
    </location>
</feature>
<feature type="transmembrane region" description="Helical" evidence="14">
    <location>
        <begin position="236"/>
        <end position="258"/>
    </location>
</feature>
<dbReference type="InterPro" id="IPR051211">
    <property type="entry name" value="PG_lysyltransferase"/>
</dbReference>
<name>A0A6M4IYW1_9BACT</name>
<evidence type="ECO:0000256" key="14">
    <source>
        <dbReference type="SAM" id="Phobius"/>
    </source>
</evidence>
<comment type="catalytic activity">
    <reaction evidence="13">
        <text>L-lysyl-tRNA(Lys) + a 1,2-diacyl-sn-glycero-3-phospho-(1'-sn-glycerol) = a 1,2-diacyl-sn-glycero-3-phospho-1'-(3'-O-L-lysyl)-sn-glycerol + tRNA(Lys)</text>
        <dbReference type="Rhea" id="RHEA:10668"/>
        <dbReference type="Rhea" id="RHEA-COMP:9696"/>
        <dbReference type="Rhea" id="RHEA-COMP:9697"/>
        <dbReference type="ChEBI" id="CHEBI:64716"/>
        <dbReference type="ChEBI" id="CHEBI:75792"/>
        <dbReference type="ChEBI" id="CHEBI:78442"/>
        <dbReference type="ChEBI" id="CHEBI:78529"/>
        <dbReference type="EC" id="2.3.2.3"/>
    </reaction>
</comment>